<dbReference type="KEGG" id="fwa:DCMF_27625"/>
<dbReference type="InterPro" id="IPR000510">
    <property type="entry name" value="Nase/OxRdtase_comp1"/>
</dbReference>
<name>A0A3G1L055_FORW1</name>
<accession>A0A3G1L055</accession>
<organism evidence="2 3">
    <name type="scientific">Formimonas warabiya</name>
    <dbReference type="NCBI Taxonomy" id="1761012"/>
    <lineage>
        <taxon>Bacteria</taxon>
        <taxon>Bacillati</taxon>
        <taxon>Bacillota</taxon>
        <taxon>Clostridia</taxon>
        <taxon>Eubacteriales</taxon>
        <taxon>Peptococcaceae</taxon>
        <taxon>Candidatus Formimonas</taxon>
    </lineage>
</organism>
<dbReference type="InterPro" id="IPR049939">
    <property type="entry name" value="NifE-like"/>
</dbReference>
<proteinExistence type="predicted"/>
<dbReference type="GO" id="GO:0016491">
    <property type="term" value="F:oxidoreductase activity"/>
    <property type="evidence" value="ECO:0007669"/>
    <property type="project" value="InterPro"/>
</dbReference>
<evidence type="ECO:0000313" key="2">
    <source>
        <dbReference type="EMBL" id="ATW28021.1"/>
    </source>
</evidence>
<keyword evidence="3" id="KW-1185">Reference proteome</keyword>
<dbReference type="EMBL" id="CP017634">
    <property type="protein sequence ID" value="ATW28021.1"/>
    <property type="molecule type" value="Genomic_DNA"/>
</dbReference>
<dbReference type="Gene3D" id="3.40.50.1980">
    <property type="entry name" value="Nitrogenase molybdenum iron protein domain"/>
    <property type="match status" value="3"/>
</dbReference>
<dbReference type="PANTHER" id="PTHR42956:SF1">
    <property type="entry name" value="NITROGENASE IRON-MOLYBDENUM COFACTOR BIOSYNTHESIS PROTEIN NIFE"/>
    <property type="match status" value="1"/>
</dbReference>
<dbReference type="Proteomes" id="UP000323521">
    <property type="component" value="Chromosome"/>
</dbReference>
<sequence>MSKFIDRPRYLCALGGALGTLKNLPRVIPILHAAAGCGGNLSGALNNGAGYVESGYCSGQLLSSSNVYEKDIVFGGEDRLREQVENTLKIMDGDLYFIITGCMVEMIGDDVRSIAREYQDHEKKILTAETGGFHGNSFQGYEIVLKTLFRDFVEEKLVKEAHLVNLWGIVPVQDVFWRGNLAVLKNLMQKLGYQVNTFFGEGETLDNLKNAASAALNIVVSHTFGLEAADVFQEVHGVPYITVPFPIGDHGTEIFLQTVGKALEVENSVLDKVIREEKARYYGYLSSLADAYNDLDLQRYAVVIGDANYTQALTRFLADDLGWLPELVIVTDILREEQQEKVKGNFTNYRSGLKPEVIFDTDATNIKYHMNKHWPQSAGQKYYDGFNPGFIIGSTFERDLADSFAVPQLTVTYPISNRVVLDRSYAGYQGALRLTEDIFSTLVGTR</sequence>
<dbReference type="OrthoDB" id="9800746at2"/>
<protein>
    <recommendedName>
        <fullName evidence="1">Nitrogenase/oxidoreductase component 1 domain-containing protein</fullName>
    </recommendedName>
</protein>
<evidence type="ECO:0000313" key="3">
    <source>
        <dbReference type="Proteomes" id="UP000323521"/>
    </source>
</evidence>
<reference evidence="2 3" key="1">
    <citation type="submission" date="2016-10" db="EMBL/GenBank/DDBJ databases">
        <title>Complete Genome Sequence of Peptococcaceae strain DCMF.</title>
        <authorList>
            <person name="Edwards R.J."/>
            <person name="Holland S.I."/>
            <person name="Deshpande N.P."/>
            <person name="Wong Y.K."/>
            <person name="Ertan H."/>
            <person name="Manefield M."/>
            <person name="Russell T.L."/>
            <person name="Lee M.J."/>
        </authorList>
    </citation>
    <scope>NUCLEOTIDE SEQUENCE [LARGE SCALE GENOMIC DNA]</scope>
    <source>
        <strain evidence="2 3">DCMF</strain>
    </source>
</reference>
<evidence type="ECO:0000259" key="1">
    <source>
        <dbReference type="Pfam" id="PF00148"/>
    </source>
</evidence>
<gene>
    <name evidence="2" type="ORF">DCMF_27625</name>
</gene>
<dbReference type="PANTHER" id="PTHR42956">
    <property type="entry name" value="NITROGENASE IRON-MOLYBDENUM COFACTOR BIOSYNTHESIS PROTEIN NIFE"/>
    <property type="match status" value="1"/>
</dbReference>
<dbReference type="SUPFAM" id="SSF53807">
    <property type="entry name" value="Helical backbone' metal receptor"/>
    <property type="match status" value="1"/>
</dbReference>
<feature type="domain" description="Nitrogenase/oxidoreductase component 1" evidence="1">
    <location>
        <begin position="12"/>
        <end position="442"/>
    </location>
</feature>
<dbReference type="Pfam" id="PF00148">
    <property type="entry name" value="Oxidored_nitro"/>
    <property type="match status" value="1"/>
</dbReference>
<dbReference type="AlphaFoldDB" id="A0A3G1L055"/>
<dbReference type="RefSeq" id="WP_148137423.1">
    <property type="nucleotide sequence ID" value="NZ_CP017634.1"/>
</dbReference>